<comment type="caution">
    <text evidence="3">The sequence shown here is derived from an EMBL/GenBank/DDBJ whole genome shotgun (WGS) entry which is preliminary data.</text>
</comment>
<feature type="region of interest" description="Disordered" evidence="1">
    <location>
        <begin position="1465"/>
        <end position="1489"/>
    </location>
</feature>
<dbReference type="Gene3D" id="2.60.120.260">
    <property type="entry name" value="Galactose-binding domain-like"/>
    <property type="match status" value="1"/>
</dbReference>
<gene>
    <name evidence="3" type="ORF">QJ522_19225</name>
</gene>
<evidence type="ECO:0000313" key="4">
    <source>
        <dbReference type="Proteomes" id="UP001431776"/>
    </source>
</evidence>
<dbReference type="RefSeq" id="WP_349246611.1">
    <property type="nucleotide sequence ID" value="NZ_JASCXX010000030.1"/>
</dbReference>
<organism evidence="3 4">
    <name type="scientific">Anaerobaca lacustris</name>
    <dbReference type="NCBI Taxonomy" id="3044600"/>
    <lineage>
        <taxon>Bacteria</taxon>
        <taxon>Pseudomonadati</taxon>
        <taxon>Planctomycetota</taxon>
        <taxon>Phycisphaerae</taxon>
        <taxon>Sedimentisphaerales</taxon>
        <taxon>Anaerobacaceae</taxon>
        <taxon>Anaerobaca</taxon>
    </lineage>
</organism>
<evidence type="ECO:0000313" key="3">
    <source>
        <dbReference type="EMBL" id="MDI6451203.1"/>
    </source>
</evidence>
<dbReference type="InterPro" id="IPR001322">
    <property type="entry name" value="Lamin_tail_dom"/>
</dbReference>
<dbReference type="InterPro" id="IPR036415">
    <property type="entry name" value="Lamin_tail_dom_sf"/>
</dbReference>
<accession>A0AAW6U5G6</accession>
<dbReference type="Pfam" id="PF08757">
    <property type="entry name" value="CotH"/>
    <property type="match status" value="1"/>
</dbReference>
<dbReference type="Pfam" id="PF13290">
    <property type="entry name" value="CHB_HEX_C_1"/>
    <property type="match status" value="1"/>
</dbReference>
<sequence>MDASIRALGIVAVILCAAGGMGARCSAGNGVSVVLNELQASNVQTVKDPQGEYEDWIELHNPTGAAIDVGGLYLTDDAGDPTRWQIPTGSPSLTRIPAGGYLVIWADGDTADAGLHANFQLSAAGEGVYLYAADGTTLLDGVEFGPLFPDISYGRVPDGTGDWRSLAFPTPGSQNVAVYEGFVAVPRFSHERGLYDGPFELSLTCETPGATIYYTLDGRDPAEDSGRGPAGTPYTGPLFIFGTTRIRVCAAKDGWRTSETTTQTYIFLSNVVTQGRFPSGFPTTWGGTSADYEMDPRVVNDPQYKDRLSESLLSLPAMSLVTTNDDMFGSQRGIYANPGRDGVQWERPASVELIYPDGRKGFQVNCGVRIQGGYFRTPSASSKKSFRLLFKGIYGATKLRYPLFGDGAADEFDTITLRAGANDGYTWSGNERYAQFTRDQFARDLQRGAGHAGSHGLFVHLYVNGLYWGLYNPCERPDASFSASYYGGDKEEWDAFKHKGFALNDGNRTALNEMTSLSQQAGGSLAAYQRLQGRNPDGSENPDYAHLLDVANYIDYMIVNLWAGNWDWPWNNYWLARRRGPDSSGFKFYCWDAEDIMLSSRSPLTINRLSDYSDVGRFHGTLRQNPEYRLTFADHVHRHFFNGGLLAPDSLVERYQDLAGSIESAVIAELARWGDQHGRRMQLSDWQSMRNQIVSSYLPRRSDIVLQQFHSAGLYPSVAAPVFYVDGLRQHGHVAATGSELSMREADGTIWYTLDGSDPRLPEGATAGESSLLVAEDAAKRVLVPLIPVDPGWRTSPSFDDSAWISGTGGVGYERSTGYEPYFDIDVGQQMYGRTTTCYIRIPFDVSQETLANLSNLALRVRYDDGFIAYLNGVEIARRNFEGNPIWTSAANAQNSDLNAVEFEPIDVSAHLSALRVGPNLLAVQAMNDLPTSSDLLFSATLGSAQVAAGGTAGRVSPRAIQYTGPLTLSRSTPVAARSVRGASWSALNEAVFGVGPVAESLRVSELMYHPADPNAEYVELTNIGSQTINLNLVAFTDGIQFTFRSVELAPGAYVLVAEDVAAFEAAYGAGLPVVGPYSGKLSNAGERIELRDATGAVIQSFTYRDDWYRITDGQGFSLTVKDPAGSDSLDAKDAWRPSARAGGSPGFDDSGVVPELGAVVLNEVLASTTAGAPDWIELHNTTDEAIEVGGWFLSDGARNPMKYEIAPGTIIGPKGYLVLREDETFGNEDDPGCHVPFALSRDGETLYLHSGADGALTGYSVQETFGASETDVTLGRHRTSTGSYDFIALRAATPGAANDEPRVGPVVISEIMYNPAERSEAEYVKLLNVSDAPVTLYDDALGVPWRFADGPDEPQIELLLPSDEPVTLAPGRHLLLVRDPISFAVRYGVVSGMPILAWGPGKLANHGRAVQISMPGGVAGDGTVTWICVDRVAYSDGSHPEDFGGRVDPWPVEADGQGLSLHRVPPTSYGNDPANWQAALPSPERAGR</sequence>
<feature type="domain" description="LTD" evidence="2">
    <location>
        <begin position="19"/>
        <end position="146"/>
    </location>
</feature>
<dbReference type="InterPro" id="IPR059177">
    <property type="entry name" value="GH29D-like_dom"/>
</dbReference>
<name>A0AAW6U5G6_9BACT</name>
<feature type="domain" description="LTD" evidence="2">
    <location>
        <begin position="1151"/>
        <end position="1316"/>
    </location>
</feature>
<dbReference type="Proteomes" id="UP001431776">
    <property type="component" value="Unassembled WGS sequence"/>
</dbReference>
<dbReference type="PROSITE" id="PS51841">
    <property type="entry name" value="LTD"/>
    <property type="match status" value="3"/>
</dbReference>
<dbReference type="EMBL" id="JASCXX010000030">
    <property type="protein sequence ID" value="MDI6451203.1"/>
    <property type="molecule type" value="Genomic_DNA"/>
</dbReference>
<feature type="domain" description="LTD" evidence="2">
    <location>
        <begin position="984"/>
        <end position="1106"/>
    </location>
</feature>
<dbReference type="InterPro" id="IPR014867">
    <property type="entry name" value="Spore_coat_CotH_CotH2/3/7"/>
</dbReference>
<protein>
    <submittedName>
        <fullName evidence="3">Lamin tail domain-containing protein</fullName>
    </submittedName>
</protein>
<feature type="region of interest" description="Disordered" evidence="1">
    <location>
        <begin position="1129"/>
        <end position="1148"/>
    </location>
</feature>
<keyword evidence="4" id="KW-1185">Reference proteome</keyword>
<dbReference type="Gene3D" id="2.60.40.1260">
    <property type="entry name" value="Lamin Tail domain"/>
    <property type="match status" value="2"/>
</dbReference>
<dbReference type="Pfam" id="PF00932">
    <property type="entry name" value="LTD"/>
    <property type="match status" value="3"/>
</dbReference>
<evidence type="ECO:0000259" key="2">
    <source>
        <dbReference type="PROSITE" id="PS51841"/>
    </source>
</evidence>
<dbReference type="SUPFAM" id="SSF74853">
    <property type="entry name" value="Lamin A/C globular tail domain"/>
    <property type="match status" value="3"/>
</dbReference>
<proteinExistence type="predicted"/>
<reference evidence="3" key="1">
    <citation type="submission" date="2023-05" db="EMBL/GenBank/DDBJ databases">
        <title>Anaerotaeda fermentans gen. nov., sp. nov., a novel anaerobic planctomycete of the new family within the order Sedimentisphaerales isolated from Taman Peninsula, Russia.</title>
        <authorList>
            <person name="Khomyakova M.A."/>
            <person name="Merkel A.Y."/>
            <person name="Slobodkin A.I."/>
        </authorList>
    </citation>
    <scope>NUCLEOTIDE SEQUENCE</scope>
    <source>
        <strain evidence="3">M17dextr</strain>
    </source>
</reference>
<evidence type="ECO:0000256" key="1">
    <source>
        <dbReference type="SAM" id="MobiDB-lite"/>
    </source>
</evidence>